<gene>
    <name evidence="1" type="ORF">EVAR_91186_1</name>
</gene>
<proteinExistence type="predicted"/>
<accession>A0A4C1ZNW4</accession>
<reference evidence="1 2" key="1">
    <citation type="journal article" date="2019" name="Commun. Biol.">
        <title>The bagworm genome reveals a unique fibroin gene that provides high tensile strength.</title>
        <authorList>
            <person name="Kono N."/>
            <person name="Nakamura H."/>
            <person name="Ohtoshi R."/>
            <person name="Tomita M."/>
            <person name="Numata K."/>
            <person name="Arakawa K."/>
        </authorList>
    </citation>
    <scope>NUCLEOTIDE SEQUENCE [LARGE SCALE GENOMIC DNA]</scope>
</reference>
<dbReference type="AlphaFoldDB" id="A0A4C1ZNW4"/>
<dbReference type="EMBL" id="BGZK01001916">
    <property type="protein sequence ID" value="GBP88235.1"/>
    <property type="molecule type" value="Genomic_DNA"/>
</dbReference>
<comment type="caution">
    <text evidence="1">The sequence shown here is derived from an EMBL/GenBank/DDBJ whole genome shotgun (WGS) entry which is preliminary data.</text>
</comment>
<keyword evidence="2" id="KW-1185">Reference proteome</keyword>
<evidence type="ECO:0000313" key="2">
    <source>
        <dbReference type="Proteomes" id="UP000299102"/>
    </source>
</evidence>
<name>A0A4C1ZNW4_EUMVA</name>
<sequence length="86" mass="8769">MVSMTAHSRPPPAQSVLEVTLRTALKPWFLMTAHSRRLPAGAVGSNATYGAEAGLVSMTAIHGPPAGAVGSNATYAPAGFDDGTFT</sequence>
<evidence type="ECO:0000313" key="1">
    <source>
        <dbReference type="EMBL" id="GBP88235.1"/>
    </source>
</evidence>
<dbReference type="Proteomes" id="UP000299102">
    <property type="component" value="Unassembled WGS sequence"/>
</dbReference>
<protein>
    <submittedName>
        <fullName evidence="1">Uncharacterized protein</fullName>
    </submittedName>
</protein>
<organism evidence="1 2">
    <name type="scientific">Eumeta variegata</name>
    <name type="common">Bagworm moth</name>
    <name type="synonym">Eumeta japonica</name>
    <dbReference type="NCBI Taxonomy" id="151549"/>
    <lineage>
        <taxon>Eukaryota</taxon>
        <taxon>Metazoa</taxon>
        <taxon>Ecdysozoa</taxon>
        <taxon>Arthropoda</taxon>
        <taxon>Hexapoda</taxon>
        <taxon>Insecta</taxon>
        <taxon>Pterygota</taxon>
        <taxon>Neoptera</taxon>
        <taxon>Endopterygota</taxon>
        <taxon>Lepidoptera</taxon>
        <taxon>Glossata</taxon>
        <taxon>Ditrysia</taxon>
        <taxon>Tineoidea</taxon>
        <taxon>Psychidae</taxon>
        <taxon>Oiketicinae</taxon>
        <taxon>Eumeta</taxon>
    </lineage>
</organism>